<dbReference type="Gene3D" id="2.30.33.40">
    <property type="entry name" value="GroES chaperonin"/>
    <property type="match status" value="1"/>
</dbReference>
<keyword evidence="2 6" id="KW-0143">Chaperone</keyword>
<dbReference type="GO" id="GO:0005739">
    <property type="term" value="C:mitochondrion"/>
    <property type="evidence" value="ECO:0007669"/>
    <property type="project" value="TreeGrafter"/>
</dbReference>
<dbReference type="PANTHER" id="PTHR10772:SF0">
    <property type="entry name" value="10 KDA HEAT SHOCK PROTEIN, MITOCHONDRIAL"/>
    <property type="match status" value="1"/>
</dbReference>
<dbReference type="GO" id="GO:0005524">
    <property type="term" value="F:ATP binding"/>
    <property type="evidence" value="ECO:0007669"/>
    <property type="project" value="InterPro"/>
</dbReference>
<evidence type="ECO:0000313" key="7">
    <source>
        <dbReference type="EMBL" id="RXH90550.1"/>
    </source>
</evidence>
<evidence type="ECO:0000256" key="2">
    <source>
        <dbReference type="ARBA" id="ARBA00023186"/>
    </source>
</evidence>
<dbReference type="InterPro" id="IPR020818">
    <property type="entry name" value="Chaperonin_GroES"/>
</dbReference>
<accession>A0A498J4Z2</accession>
<dbReference type="GO" id="GO:0051082">
    <property type="term" value="F:unfolded protein binding"/>
    <property type="evidence" value="ECO:0007669"/>
    <property type="project" value="TreeGrafter"/>
</dbReference>
<dbReference type="PRINTS" id="PR00297">
    <property type="entry name" value="CHAPERONIN10"/>
</dbReference>
<protein>
    <recommendedName>
        <fullName evidence="5">Protein groES</fullName>
    </recommendedName>
</protein>
<dbReference type="SMART" id="SM00883">
    <property type="entry name" value="Cpn10"/>
    <property type="match status" value="1"/>
</dbReference>
<dbReference type="GO" id="GO:0051087">
    <property type="term" value="F:protein-folding chaperone binding"/>
    <property type="evidence" value="ECO:0007669"/>
    <property type="project" value="TreeGrafter"/>
</dbReference>
<dbReference type="SUPFAM" id="SSF50129">
    <property type="entry name" value="GroES-like"/>
    <property type="match status" value="1"/>
</dbReference>
<dbReference type="CDD" id="cd00320">
    <property type="entry name" value="cpn10"/>
    <property type="match status" value="1"/>
</dbReference>
<comment type="similarity">
    <text evidence="1 6">Belongs to the GroES chaperonin family.</text>
</comment>
<reference evidence="7 8" key="1">
    <citation type="submission" date="2018-10" db="EMBL/GenBank/DDBJ databases">
        <title>A high-quality apple genome assembly.</title>
        <authorList>
            <person name="Hu J."/>
        </authorList>
    </citation>
    <scope>NUCLEOTIDE SEQUENCE [LARGE SCALE GENOMIC DNA]</scope>
    <source>
        <strain evidence="8">cv. HFTH1</strain>
        <tissue evidence="7">Young leaf</tissue>
    </source>
</reference>
<evidence type="ECO:0000256" key="6">
    <source>
        <dbReference type="RuleBase" id="RU003479"/>
    </source>
</evidence>
<dbReference type="EMBL" id="RDQH01000335">
    <property type="protein sequence ID" value="RXH90550.1"/>
    <property type="molecule type" value="Genomic_DNA"/>
</dbReference>
<evidence type="ECO:0000256" key="4">
    <source>
        <dbReference type="ARBA" id="ARBA00062160"/>
    </source>
</evidence>
<dbReference type="Proteomes" id="UP000290289">
    <property type="component" value="Chromosome 9"/>
</dbReference>
<dbReference type="STRING" id="3750.A0A498J4Z2"/>
<dbReference type="InterPro" id="IPR037124">
    <property type="entry name" value="Chaperonin_GroES_sf"/>
</dbReference>
<evidence type="ECO:0000313" key="8">
    <source>
        <dbReference type="Proteomes" id="UP000290289"/>
    </source>
</evidence>
<dbReference type="InterPro" id="IPR011032">
    <property type="entry name" value="GroES-like_sf"/>
</dbReference>
<dbReference type="FunFam" id="2.30.33.40:FF:000002">
    <property type="entry name" value="10 kDa chaperonin, mitochondrial"/>
    <property type="match status" value="1"/>
</dbReference>
<evidence type="ECO:0000256" key="3">
    <source>
        <dbReference type="ARBA" id="ARBA00053355"/>
    </source>
</evidence>
<sequence>MAKRLVPLLNRVLVERIVPPSKTATGILLPEKSAKLNSGKVVAVGPGTRNKEGQFIPATVKEGDTVLLPEYGGTEVKLGDKECAFIHCKYLITKITIWRIDSSRHLCSKRSHLVRWQVPSPMSVSEDQRCLQTRGRGCLLSEVWVCEFAQSPSASANSLTSVLVPSSPDNRISTFA</sequence>
<proteinExistence type="inferred from homology"/>
<dbReference type="PANTHER" id="PTHR10772">
    <property type="entry name" value="10 KDA HEAT SHOCK PROTEIN"/>
    <property type="match status" value="1"/>
</dbReference>
<dbReference type="Pfam" id="PF00166">
    <property type="entry name" value="Cpn10"/>
    <property type="match status" value="1"/>
</dbReference>
<dbReference type="GO" id="GO:0044183">
    <property type="term" value="F:protein folding chaperone"/>
    <property type="evidence" value="ECO:0007669"/>
    <property type="project" value="InterPro"/>
</dbReference>
<organism evidence="7 8">
    <name type="scientific">Malus domestica</name>
    <name type="common">Apple</name>
    <name type="synonym">Pyrus malus</name>
    <dbReference type="NCBI Taxonomy" id="3750"/>
    <lineage>
        <taxon>Eukaryota</taxon>
        <taxon>Viridiplantae</taxon>
        <taxon>Streptophyta</taxon>
        <taxon>Embryophyta</taxon>
        <taxon>Tracheophyta</taxon>
        <taxon>Spermatophyta</taxon>
        <taxon>Magnoliopsida</taxon>
        <taxon>eudicotyledons</taxon>
        <taxon>Gunneridae</taxon>
        <taxon>Pentapetalae</taxon>
        <taxon>rosids</taxon>
        <taxon>fabids</taxon>
        <taxon>Rosales</taxon>
        <taxon>Rosaceae</taxon>
        <taxon>Amygdaloideae</taxon>
        <taxon>Maleae</taxon>
        <taxon>Malus</taxon>
    </lineage>
</organism>
<evidence type="ECO:0000256" key="1">
    <source>
        <dbReference type="ARBA" id="ARBA00006975"/>
    </source>
</evidence>
<gene>
    <name evidence="7" type="ORF">DVH24_035314</name>
</gene>
<evidence type="ECO:0000256" key="5">
    <source>
        <dbReference type="ARBA" id="ARBA00083733"/>
    </source>
</evidence>
<dbReference type="AlphaFoldDB" id="A0A498J4Z2"/>
<keyword evidence="8" id="KW-1185">Reference proteome</keyword>
<name>A0A498J4Z2_MALDO</name>
<dbReference type="GO" id="GO:0046872">
    <property type="term" value="F:metal ion binding"/>
    <property type="evidence" value="ECO:0007669"/>
    <property type="project" value="TreeGrafter"/>
</dbReference>
<comment type="caution">
    <text evidence="7">The sequence shown here is derived from an EMBL/GenBank/DDBJ whole genome shotgun (WGS) entry which is preliminary data.</text>
</comment>
<comment type="function">
    <text evidence="3">Seems to function only as a co-chaperone, along with cpn60, and in certain cases is essential for the discharge of biologically active proteins from cpn60.</text>
</comment>
<comment type="subunit">
    <text evidence="4">Forms stable complexes with CPN60 in the presence of ATP.</text>
</comment>